<evidence type="ECO:0000313" key="3">
    <source>
        <dbReference type="Proteomes" id="UP001465976"/>
    </source>
</evidence>
<gene>
    <name evidence="2" type="ORF">V5O48_015461</name>
</gene>
<organism evidence="2 3">
    <name type="scientific">Marasmius crinis-equi</name>
    <dbReference type="NCBI Taxonomy" id="585013"/>
    <lineage>
        <taxon>Eukaryota</taxon>
        <taxon>Fungi</taxon>
        <taxon>Dikarya</taxon>
        <taxon>Basidiomycota</taxon>
        <taxon>Agaricomycotina</taxon>
        <taxon>Agaricomycetes</taxon>
        <taxon>Agaricomycetidae</taxon>
        <taxon>Agaricales</taxon>
        <taxon>Marasmiineae</taxon>
        <taxon>Marasmiaceae</taxon>
        <taxon>Marasmius</taxon>
    </lineage>
</organism>
<feature type="region of interest" description="Disordered" evidence="1">
    <location>
        <begin position="50"/>
        <end position="78"/>
    </location>
</feature>
<proteinExistence type="predicted"/>
<sequence length="159" mass="17560">MLRSITRIEKMHALKQKLRERGWLVGATPWFTNAVMNPDSLQEIQAVADEVEGSDQEDGDVGPVEGPKTESSIKLARRKATGSPKRVEALAAHISKPQLPELISRFLQDQIYPNPNISPFNIPLEACPRFNGKISIFHSAVARFFAPSDTCGAGGMYQE</sequence>
<accession>A0ABR3EUT6</accession>
<protein>
    <submittedName>
        <fullName evidence="2">Uncharacterized protein</fullName>
    </submittedName>
</protein>
<name>A0ABR3EUT6_9AGAR</name>
<dbReference type="EMBL" id="JBAHYK010001863">
    <property type="protein sequence ID" value="KAL0566547.1"/>
    <property type="molecule type" value="Genomic_DNA"/>
</dbReference>
<keyword evidence="3" id="KW-1185">Reference proteome</keyword>
<comment type="caution">
    <text evidence="2">The sequence shown here is derived from an EMBL/GenBank/DDBJ whole genome shotgun (WGS) entry which is preliminary data.</text>
</comment>
<feature type="compositionally biased region" description="Acidic residues" evidence="1">
    <location>
        <begin position="50"/>
        <end position="60"/>
    </location>
</feature>
<dbReference type="Proteomes" id="UP001465976">
    <property type="component" value="Unassembled WGS sequence"/>
</dbReference>
<evidence type="ECO:0000313" key="2">
    <source>
        <dbReference type="EMBL" id="KAL0566547.1"/>
    </source>
</evidence>
<evidence type="ECO:0000256" key="1">
    <source>
        <dbReference type="SAM" id="MobiDB-lite"/>
    </source>
</evidence>
<reference evidence="2 3" key="1">
    <citation type="submission" date="2024-02" db="EMBL/GenBank/DDBJ databases">
        <title>A draft genome for the cacao thread blight pathogen Marasmius crinis-equi.</title>
        <authorList>
            <person name="Cohen S.P."/>
            <person name="Baruah I.K."/>
            <person name="Amoako-Attah I."/>
            <person name="Bukari Y."/>
            <person name="Meinhardt L.W."/>
            <person name="Bailey B.A."/>
        </authorList>
    </citation>
    <scope>NUCLEOTIDE SEQUENCE [LARGE SCALE GENOMIC DNA]</scope>
    <source>
        <strain evidence="2 3">GH-76</strain>
    </source>
</reference>